<dbReference type="GO" id="GO:0005634">
    <property type="term" value="C:nucleus"/>
    <property type="evidence" value="ECO:0007669"/>
    <property type="project" value="TreeGrafter"/>
</dbReference>
<dbReference type="OrthoDB" id="10346002at2759"/>
<evidence type="ECO:0000256" key="5">
    <source>
        <dbReference type="SAM" id="MobiDB-lite"/>
    </source>
</evidence>
<dbReference type="EMBL" id="QCYY01000913">
    <property type="protein sequence ID" value="ROT81827.1"/>
    <property type="molecule type" value="Genomic_DNA"/>
</dbReference>
<keyword evidence="4" id="KW-0862">Zinc</keyword>
<dbReference type="PROSITE" id="PS50157">
    <property type="entry name" value="ZINC_FINGER_C2H2_2"/>
    <property type="match status" value="2"/>
</dbReference>
<gene>
    <name evidence="7" type="ORF">C7M84_025007</name>
</gene>
<dbReference type="PANTHER" id="PTHR23098">
    <property type="entry name" value="AGAP001331-PA-RELATED"/>
    <property type="match status" value="1"/>
</dbReference>
<comment type="subunit">
    <text evidence="1">Self-associates forming complexes of several hundred monomers.</text>
</comment>
<keyword evidence="4" id="KW-0479">Metal-binding</keyword>
<evidence type="ECO:0000313" key="7">
    <source>
        <dbReference type="EMBL" id="ROT81827.1"/>
    </source>
</evidence>
<dbReference type="InterPro" id="IPR013087">
    <property type="entry name" value="Znf_C2H2_type"/>
</dbReference>
<dbReference type="Pfam" id="PF13873">
    <property type="entry name" value="Myb_DNA-bind_5"/>
    <property type="match status" value="2"/>
</dbReference>
<feature type="region of interest" description="Disordered" evidence="5">
    <location>
        <begin position="512"/>
        <end position="567"/>
    </location>
</feature>
<dbReference type="PANTHER" id="PTHR23098:SF16">
    <property type="entry name" value="REGULATORY PROTEIN ZESTE"/>
    <property type="match status" value="1"/>
</dbReference>
<reference evidence="7 8" key="2">
    <citation type="submission" date="2019-01" db="EMBL/GenBank/DDBJ databases">
        <title>The decoding of complex shrimp genome reveals the adaptation for benthos swimmer, frequently molting mechanism and breeding impact on genome.</title>
        <authorList>
            <person name="Sun Y."/>
            <person name="Gao Y."/>
            <person name="Yu Y."/>
        </authorList>
    </citation>
    <scope>NUCLEOTIDE SEQUENCE [LARGE SCALE GENOMIC DNA]</scope>
    <source>
        <tissue evidence="7">Muscle</tissue>
    </source>
</reference>
<dbReference type="SUPFAM" id="SSF57667">
    <property type="entry name" value="beta-beta-alpha zinc fingers"/>
    <property type="match status" value="1"/>
</dbReference>
<feature type="region of interest" description="Disordered" evidence="5">
    <location>
        <begin position="248"/>
        <end position="337"/>
    </location>
</feature>
<feature type="domain" description="C2H2-type" evidence="6">
    <location>
        <begin position="100"/>
        <end position="127"/>
    </location>
</feature>
<accession>A0A423TZE7</accession>
<dbReference type="SMART" id="SM00355">
    <property type="entry name" value="ZnF_C2H2"/>
    <property type="match status" value="2"/>
</dbReference>
<keyword evidence="4" id="KW-0863">Zinc-finger</keyword>
<reference evidence="7 8" key="1">
    <citation type="submission" date="2018-04" db="EMBL/GenBank/DDBJ databases">
        <authorList>
            <person name="Zhang X."/>
            <person name="Yuan J."/>
            <person name="Li F."/>
            <person name="Xiang J."/>
        </authorList>
    </citation>
    <scope>NUCLEOTIDE SEQUENCE [LARGE SCALE GENOMIC DNA]</scope>
    <source>
        <tissue evidence="7">Muscle</tissue>
    </source>
</reference>
<keyword evidence="8" id="KW-1185">Reference proteome</keyword>
<feature type="domain" description="C2H2-type" evidence="6">
    <location>
        <begin position="71"/>
        <end position="99"/>
    </location>
</feature>
<comment type="caution">
    <text evidence="7">The sequence shown here is derived from an EMBL/GenBank/DDBJ whole genome shotgun (WGS) entry which is preliminary data.</text>
</comment>
<protein>
    <recommendedName>
        <fullName evidence="2">Regulatory protein zeste</fullName>
    </recommendedName>
</protein>
<evidence type="ECO:0000259" key="6">
    <source>
        <dbReference type="PROSITE" id="PS50157"/>
    </source>
</evidence>
<name>A0A423TZE7_PENVA</name>
<dbReference type="Proteomes" id="UP000283509">
    <property type="component" value="Unassembled WGS sequence"/>
</dbReference>
<feature type="region of interest" description="Disordered" evidence="5">
    <location>
        <begin position="368"/>
        <end position="391"/>
    </location>
</feature>
<organism evidence="7 8">
    <name type="scientific">Penaeus vannamei</name>
    <name type="common">Whiteleg shrimp</name>
    <name type="synonym">Litopenaeus vannamei</name>
    <dbReference type="NCBI Taxonomy" id="6689"/>
    <lineage>
        <taxon>Eukaryota</taxon>
        <taxon>Metazoa</taxon>
        <taxon>Ecdysozoa</taxon>
        <taxon>Arthropoda</taxon>
        <taxon>Crustacea</taxon>
        <taxon>Multicrustacea</taxon>
        <taxon>Malacostraca</taxon>
        <taxon>Eumalacostraca</taxon>
        <taxon>Eucarida</taxon>
        <taxon>Decapoda</taxon>
        <taxon>Dendrobranchiata</taxon>
        <taxon>Penaeoidea</taxon>
        <taxon>Penaeidae</taxon>
        <taxon>Penaeus</taxon>
    </lineage>
</organism>
<evidence type="ECO:0000256" key="3">
    <source>
        <dbReference type="ARBA" id="ARBA00025466"/>
    </source>
</evidence>
<dbReference type="PROSITE" id="PS00028">
    <property type="entry name" value="ZINC_FINGER_C2H2_1"/>
    <property type="match status" value="2"/>
</dbReference>
<sequence length="667" mass="74187">MCDANSSEMVNGLPVKEESEVSLIEDCSREVKETGNGDALFEAKEVEDVTIKEEYPYDEEHMVIVDPLLTFQCKHCKKVFTTQCDLDFHMKEKHTEAKLLSCTMCSETFLEESDLMMHAKFHNHGNPCIIKSSPLLPDQLLQLVLLIKEREGILFGNKRGPILSARKTHTWAEIATLFNAKNLGQGALSVQQIKEAWEYICKRVREAEAAHLKQHGAAGDVPLMSTFTAPYMQLASHILTRECISGNQAPEECQSQDEPSANTPRTSSSPPRPKYRKILPNVPPPLETQDSESSFGENDHSESEEENSTGSLDPGRSSQPEQAEANAKPKDGNGTAVVSSMKDLLGSVSSTVGHQVLFTNMCVTRERPTVGSGMQKGQQEDRPERSSPLTESQQECLVALIRDKKDVVLCKSQEPKILNLKKRVWKEVAENFNSLNPGQKPRKPNQLKRSLDHIKRRVKEEQSKYRRRVLANEGGPPPDPPKFTEAMMSAMEIMGQELSINDISFVSATMPNANKDGPTHMATTELEPESSSTPAVNTTDAVPSNSASTSPVVPSTPSPSLEFSAPHVPSTSSILWQSDRDPGKKKSLQECYQIAQESQDDWLQTKKRLLEAEHQEKMKLYEKAGRLIDSVQQHIDSLGHSFSLFLAAGQKAYAEMAESYKRTAEKK</sequence>
<proteinExistence type="predicted"/>
<dbReference type="InterPro" id="IPR028002">
    <property type="entry name" value="Myb_DNA-bind_5"/>
</dbReference>
<dbReference type="Gene3D" id="3.30.160.60">
    <property type="entry name" value="Classic Zinc Finger"/>
    <property type="match status" value="1"/>
</dbReference>
<dbReference type="AlphaFoldDB" id="A0A423TZE7"/>
<feature type="compositionally biased region" description="Polar residues" evidence="5">
    <location>
        <begin position="529"/>
        <end position="540"/>
    </location>
</feature>
<evidence type="ECO:0000313" key="8">
    <source>
        <dbReference type="Proteomes" id="UP000283509"/>
    </source>
</evidence>
<dbReference type="InterPro" id="IPR036236">
    <property type="entry name" value="Znf_C2H2_sf"/>
</dbReference>
<dbReference type="GO" id="GO:0008270">
    <property type="term" value="F:zinc ion binding"/>
    <property type="evidence" value="ECO:0007669"/>
    <property type="project" value="UniProtKB-KW"/>
</dbReference>
<evidence type="ECO:0000256" key="2">
    <source>
        <dbReference type="ARBA" id="ARBA00016807"/>
    </source>
</evidence>
<comment type="function">
    <text evidence="3">Involved in transvection phenomena (= synapsis-dependent gene expression), where the synaptic pairing of chromosomes carrying genes with which zeste interacts influences the expression of these genes. Zeste binds to DNA and stimulates transcription from a nearby promoter.</text>
</comment>
<feature type="compositionally biased region" description="Low complexity" evidence="5">
    <location>
        <begin position="541"/>
        <end position="560"/>
    </location>
</feature>
<evidence type="ECO:0000256" key="1">
    <source>
        <dbReference type="ARBA" id="ARBA00011764"/>
    </source>
</evidence>
<evidence type="ECO:0000256" key="4">
    <source>
        <dbReference type="PROSITE-ProRule" id="PRU00042"/>
    </source>
</evidence>